<evidence type="ECO:0000256" key="1">
    <source>
        <dbReference type="ARBA" id="ARBA00004114"/>
    </source>
</evidence>
<evidence type="ECO:0000256" key="13">
    <source>
        <dbReference type="SAM" id="MobiDB-lite"/>
    </source>
</evidence>
<feature type="coiled-coil region" evidence="12">
    <location>
        <begin position="92"/>
        <end position="126"/>
    </location>
</feature>
<feature type="region of interest" description="Disordered" evidence="13">
    <location>
        <begin position="865"/>
        <end position="898"/>
    </location>
</feature>
<dbReference type="InterPro" id="IPR032714">
    <property type="entry name" value="DZIP1_N"/>
</dbReference>
<keyword evidence="6 11" id="KW-0863">Zinc-finger</keyword>
<dbReference type="Pfam" id="PF25977">
    <property type="entry name" value="DZIP1"/>
    <property type="match status" value="1"/>
</dbReference>
<evidence type="ECO:0000256" key="4">
    <source>
        <dbReference type="ARBA" id="ARBA00022490"/>
    </source>
</evidence>
<dbReference type="KEGG" id="osn:115213773"/>
<reference evidence="16 17" key="1">
    <citation type="submission" date="2025-08" db="UniProtKB">
        <authorList>
            <consortium name="RefSeq"/>
        </authorList>
    </citation>
    <scope>IDENTIFICATION</scope>
</reference>
<evidence type="ECO:0000256" key="6">
    <source>
        <dbReference type="ARBA" id="ARBA00022771"/>
    </source>
</evidence>
<keyword evidence="5" id="KW-0479">Metal-binding</keyword>
<dbReference type="GO" id="GO:0008270">
    <property type="term" value="F:zinc ion binding"/>
    <property type="evidence" value="ECO:0007669"/>
    <property type="project" value="UniProtKB-KW"/>
</dbReference>
<keyword evidence="8 12" id="KW-0175">Coiled coil</keyword>
<feature type="coiled-coil region" evidence="12">
    <location>
        <begin position="330"/>
        <end position="390"/>
    </location>
</feature>
<keyword evidence="4" id="KW-0963">Cytoplasm</keyword>
<accession>A0A6P7SJ52</accession>
<feature type="region of interest" description="Disordered" evidence="13">
    <location>
        <begin position="453"/>
        <end position="511"/>
    </location>
</feature>
<feature type="compositionally biased region" description="Basic and acidic residues" evidence="13">
    <location>
        <begin position="602"/>
        <end position="615"/>
    </location>
</feature>
<evidence type="ECO:0000256" key="2">
    <source>
        <dbReference type="ARBA" id="ARBA00004120"/>
    </source>
</evidence>
<dbReference type="GO" id="GO:0005814">
    <property type="term" value="C:centriole"/>
    <property type="evidence" value="ECO:0007669"/>
    <property type="project" value="UniProtKB-SubCell"/>
</dbReference>
<feature type="compositionally biased region" description="Polar residues" evidence="13">
    <location>
        <begin position="725"/>
        <end position="738"/>
    </location>
</feature>
<evidence type="ECO:0000313" key="17">
    <source>
        <dbReference type="RefSeq" id="XP_036360615.1"/>
    </source>
</evidence>
<name>A0A6P7SJ52_9MOLL</name>
<feature type="compositionally biased region" description="Polar residues" evidence="13">
    <location>
        <begin position="500"/>
        <end position="511"/>
    </location>
</feature>
<dbReference type="PANTHER" id="PTHR21502:SF3">
    <property type="entry name" value="CILIUM ASSEMBLY PROTEIN DZIP1L"/>
    <property type="match status" value="1"/>
</dbReference>
<dbReference type="PROSITE" id="PS50157">
    <property type="entry name" value="ZINC_FINGER_C2H2_2"/>
    <property type="match status" value="1"/>
</dbReference>
<feature type="compositionally biased region" description="Low complexity" evidence="13">
    <location>
        <begin position="187"/>
        <end position="199"/>
    </location>
</feature>
<evidence type="ECO:0000256" key="11">
    <source>
        <dbReference type="PROSITE-ProRule" id="PRU00042"/>
    </source>
</evidence>
<evidence type="ECO:0000313" key="18">
    <source>
        <dbReference type="RefSeq" id="XP_036360616.1"/>
    </source>
</evidence>
<dbReference type="GO" id="GO:0005737">
    <property type="term" value="C:cytoplasm"/>
    <property type="evidence" value="ECO:0007669"/>
    <property type="project" value="TreeGrafter"/>
</dbReference>
<keyword evidence="15" id="KW-1185">Reference proteome</keyword>
<dbReference type="RefSeq" id="XP_036360615.1">
    <property type="nucleotide sequence ID" value="XM_036504722.1"/>
</dbReference>
<protein>
    <submittedName>
        <fullName evidence="16 17">Zinc finger protein DZIP1L-like</fullName>
    </submittedName>
</protein>
<comment type="similarity">
    <text evidence="3">Belongs to the DZIP C2H2-type zinc-finger protein family.</text>
</comment>
<dbReference type="GO" id="GO:0036064">
    <property type="term" value="C:ciliary basal body"/>
    <property type="evidence" value="ECO:0007669"/>
    <property type="project" value="TreeGrafter"/>
</dbReference>
<evidence type="ECO:0000256" key="8">
    <source>
        <dbReference type="ARBA" id="ARBA00023054"/>
    </source>
</evidence>
<dbReference type="Proteomes" id="UP000515154">
    <property type="component" value="Linkage group LG7"/>
</dbReference>
<comment type="subcellular location">
    <subcellularLocation>
        <location evidence="2">Cytoplasm</location>
        <location evidence="2">Cytoskeleton</location>
        <location evidence="2">Cilium basal body</location>
    </subcellularLocation>
    <subcellularLocation>
        <location evidence="1">Cytoplasm</location>
        <location evidence="1">Cytoskeleton</location>
        <location evidence="1">Microtubule organizing center</location>
        <location evidence="1">Centrosome</location>
        <location evidence="1">Centriole</location>
    </subcellularLocation>
</comment>
<proteinExistence type="inferred from homology"/>
<keyword evidence="9" id="KW-0206">Cytoskeleton</keyword>
<keyword evidence="7" id="KW-0862">Zinc</keyword>
<dbReference type="RefSeq" id="XP_029638462.2">
    <property type="nucleotide sequence ID" value="XM_029782602.2"/>
</dbReference>
<dbReference type="Pfam" id="PF13815">
    <property type="entry name" value="Dzip-like_N"/>
    <property type="match status" value="1"/>
</dbReference>
<evidence type="ECO:0000256" key="10">
    <source>
        <dbReference type="ARBA" id="ARBA00023273"/>
    </source>
</evidence>
<feature type="domain" description="C2H2-type" evidence="14">
    <location>
        <begin position="149"/>
        <end position="173"/>
    </location>
</feature>
<dbReference type="PANTHER" id="PTHR21502">
    <property type="entry name" value="ZINC FINGER PROTEIN DZIP1"/>
    <property type="match status" value="1"/>
</dbReference>
<organism evidence="15 16">
    <name type="scientific">Octopus sinensis</name>
    <name type="common">East Asian common octopus</name>
    <dbReference type="NCBI Taxonomy" id="2607531"/>
    <lineage>
        <taxon>Eukaryota</taxon>
        <taxon>Metazoa</taxon>
        <taxon>Spiralia</taxon>
        <taxon>Lophotrochozoa</taxon>
        <taxon>Mollusca</taxon>
        <taxon>Cephalopoda</taxon>
        <taxon>Coleoidea</taxon>
        <taxon>Octopodiformes</taxon>
        <taxon>Octopoda</taxon>
        <taxon>Incirrata</taxon>
        <taxon>Octopodidae</taxon>
        <taxon>Octopus</taxon>
    </lineage>
</organism>
<feature type="compositionally biased region" description="Polar residues" evidence="13">
    <location>
        <begin position="688"/>
        <end position="702"/>
    </location>
</feature>
<keyword evidence="10" id="KW-0966">Cell projection</keyword>
<dbReference type="PROSITE" id="PS00028">
    <property type="entry name" value="ZINC_FINGER_C2H2_1"/>
    <property type="match status" value="1"/>
</dbReference>
<evidence type="ECO:0000256" key="5">
    <source>
        <dbReference type="ARBA" id="ARBA00022723"/>
    </source>
</evidence>
<evidence type="ECO:0000256" key="12">
    <source>
        <dbReference type="SAM" id="Coils"/>
    </source>
</evidence>
<dbReference type="AlphaFoldDB" id="A0A6P7SJ52"/>
<evidence type="ECO:0000256" key="7">
    <source>
        <dbReference type="ARBA" id="ARBA00022833"/>
    </source>
</evidence>
<evidence type="ECO:0000313" key="15">
    <source>
        <dbReference type="Proteomes" id="UP000515154"/>
    </source>
</evidence>
<gene>
    <name evidence="16 17 18" type="primary">LOC115213773</name>
</gene>
<evidence type="ECO:0000313" key="16">
    <source>
        <dbReference type="RefSeq" id="XP_029638462.2"/>
    </source>
</evidence>
<dbReference type="InterPro" id="IPR013087">
    <property type="entry name" value="Znf_C2H2_type"/>
</dbReference>
<feature type="region of interest" description="Disordered" evidence="13">
    <location>
        <begin position="182"/>
        <end position="203"/>
    </location>
</feature>
<feature type="compositionally biased region" description="Acidic residues" evidence="13">
    <location>
        <begin position="453"/>
        <end position="494"/>
    </location>
</feature>
<evidence type="ECO:0000256" key="3">
    <source>
        <dbReference type="ARBA" id="ARBA00009131"/>
    </source>
</evidence>
<feature type="region of interest" description="Disordered" evidence="13">
    <location>
        <begin position="602"/>
        <end position="809"/>
    </location>
</feature>
<evidence type="ECO:0000259" key="14">
    <source>
        <dbReference type="PROSITE" id="PS50157"/>
    </source>
</evidence>
<dbReference type="InterPro" id="IPR058883">
    <property type="entry name" value="DZIP1_dom"/>
</dbReference>
<sequence length="912" mass="104302">MTPTAGSYAVLATRRKTEHVDWRKIAALNIDQMYQTFDYNTLQENIYGITFCDIEQEVDNKIIDPNYIKLFKLSQLIIEYLLNSQEYLTHQLGSVEERIKKHEQKENDLKQQIEKLQKELSKISRESHKRKKLLMAQQQLIHGVPGNYHKCPYCPKAFLHHSYLQTHLTKRHSDITVVPTTAVNTDGDSSSGHGSGSRSIMPASDTNNLAFEKELKLLRDQLQAFEERDTQKHKETANMWKLFHERDLQYEANLKELMKKFSVKQTNLGAIRDDDDEVDAVPQALPKNMSTPVVQESNRKKKSVVLAHQENKAVFSAAPKKSQEDLAVFRKEAKLSEKLLQKKIQNLEKNFTSHLKDQEKMWRLQMEELKKKHKEEMLQKSQEKIQLNQKKAPTVTKAAKKKLNFFQKSEKSAISKKQTLPLEEKASVDTFSFHISPVKDRDADRVIDMVEEIENIEEDDNNDDDEEEEEEAEEEDEDDDDDDEDEEEDEERTNDDDHGTQNSLYDTQTYNELMQKMYKQVSENPKILKEMKSEMADLLTEKLEKIGFPASTKAISTKSYQDKISILKKDRVNKAKKYPGFYKERKRLDELVNTIAKKKLQASEKSMKTVKESKTVVKAPKVRSPQQTVRFNSKKDNSNKMPKKQQQPKQQQASHRPIDTFAPRPIISKAEIHSQGASSSYEPVPSIRISTATMSNGPKQKPTTTWSESDDSDKEKTDSWTDTDVSSLLNDQHYNTPAKSPATPARSVALDKVQPSHHAENPKRQPVPLPRKNVISDFDAEDSSDFDAGNILTGHSKKTLNRPTATPTKGTKVAEIGNMIQSQLENRPHVKFPGAVDLMKKPEYTEADDSDFSKISLLDEDINDNRLRNPKYTSTPASRTALDTEVSTNTYSTSKWGSSSKVVSSLSSFDST</sequence>
<dbReference type="RefSeq" id="XP_036360616.1">
    <property type="nucleotide sequence ID" value="XM_036504723.1"/>
</dbReference>
<evidence type="ECO:0000256" key="9">
    <source>
        <dbReference type="ARBA" id="ARBA00023212"/>
    </source>
</evidence>
<dbReference type="GO" id="GO:0060271">
    <property type="term" value="P:cilium assembly"/>
    <property type="evidence" value="ECO:0007669"/>
    <property type="project" value="TreeGrafter"/>
</dbReference>
<dbReference type="InterPro" id="IPR051241">
    <property type="entry name" value="DZIP_RILPL"/>
</dbReference>